<accession>A0A9D3WNJ9</accession>
<keyword evidence="3" id="KW-1185">Reference proteome</keyword>
<sequence length="65" mass="7133">MALPEGRPSLCKWLLGVLLAMCRLAAPLAKNLEPVSWSSANPKLHLTVTGLGSLKKYVPVQYIMR</sequence>
<dbReference type="Proteomes" id="UP000827986">
    <property type="component" value="Unassembled WGS sequence"/>
</dbReference>
<dbReference type="AlphaFoldDB" id="A0A9D3WNJ9"/>
<evidence type="ECO:0000313" key="2">
    <source>
        <dbReference type="EMBL" id="KAH1164944.1"/>
    </source>
</evidence>
<evidence type="ECO:0000256" key="1">
    <source>
        <dbReference type="SAM" id="SignalP"/>
    </source>
</evidence>
<dbReference type="EMBL" id="JAHDVG010000488">
    <property type="protein sequence ID" value="KAH1164944.1"/>
    <property type="molecule type" value="Genomic_DNA"/>
</dbReference>
<evidence type="ECO:0000313" key="3">
    <source>
        <dbReference type="Proteomes" id="UP000827986"/>
    </source>
</evidence>
<reference evidence="2" key="1">
    <citation type="submission" date="2021-09" db="EMBL/GenBank/DDBJ databases">
        <title>The genome of Mauremys mutica provides insights into the evolution of semi-aquatic lifestyle.</title>
        <authorList>
            <person name="Gong S."/>
            <person name="Gao Y."/>
        </authorList>
    </citation>
    <scope>NUCLEOTIDE SEQUENCE</scope>
    <source>
        <strain evidence="2">MM-2020</strain>
        <tissue evidence="2">Muscle</tissue>
    </source>
</reference>
<feature type="chain" id="PRO_5039457016" evidence="1">
    <location>
        <begin position="26"/>
        <end position="65"/>
    </location>
</feature>
<feature type="non-terminal residue" evidence="2">
    <location>
        <position position="1"/>
    </location>
</feature>
<keyword evidence="1" id="KW-0732">Signal</keyword>
<name>A0A9D3WNJ9_9SAUR</name>
<organism evidence="2 3">
    <name type="scientific">Mauremys mutica</name>
    <name type="common">yellowpond turtle</name>
    <dbReference type="NCBI Taxonomy" id="74926"/>
    <lineage>
        <taxon>Eukaryota</taxon>
        <taxon>Metazoa</taxon>
        <taxon>Chordata</taxon>
        <taxon>Craniata</taxon>
        <taxon>Vertebrata</taxon>
        <taxon>Euteleostomi</taxon>
        <taxon>Archelosauria</taxon>
        <taxon>Testudinata</taxon>
        <taxon>Testudines</taxon>
        <taxon>Cryptodira</taxon>
        <taxon>Durocryptodira</taxon>
        <taxon>Testudinoidea</taxon>
        <taxon>Geoemydidae</taxon>
        <taxon>Geoemydinae</taxon>
        <taxon>Mauremys</taxon>
    </lineage>
</organism>
<gene>
    <name evidence="2" type="ORF">KIL84_022503</name>
</gene>
<protein>
    <submittedName>
        <fullName evidence="2">Uncharacterized protein</fullName>
    </submittedName>
</protein>
<proteinExistence type="predicted"/>
<comment type="caution">
    <text evidence="2">The sequence shown here is derived from an EMBL/GenBank/DDBJ whole genome shotgun (WGS) entry which is preliminary data.</text>
</comment>
<feature type="signal peptide" evidence="1">
    <location>
        <begin position="1"/>
        <end position="25"/>
    </location>
</feature>